<dbReference type="OrthoDB" id="24692at10239"/>
<accession>A0A060RJ54</accession>
<dbReference type="EMBL" id="HG962376">
    <property type="protein sequence ID" value="CDN96806.1"/>
    <property type="molecule type" value="Genomic_DNA"/>
</dbReference>
<dbReference type="KEGG" id="vg:19686744"/>
<dbReference type="GeneID" id="19686744"/>
<protein>
    <submittedName>
        <fullName evidence="1">Uncharacterized protein</fullName>
    </submittedName>
</protein>
<dbReference type="RefSeq" id="YP_009044380.1">
    <property type="nucleotide sequence ID" value="NC_024381.1"/>
</dbReference>
<proteinExistence type="predicted"/>
<organism evidence="1 2">
    <name type="scientific">Pseudomonas phage vB_PaeS_SCH_Ab26</name>
    <dbReference type="NCBI Taxonomy" id="1476390"/>
    <lineage>
        <taxon>Viruses</taxon>
        <taxon>Duplodnaviria</taxon>
        <taxon>Heunggongvirae</taxon>
        <taxon>Uroviricota</taxon>
        <taxon>Caudoviricetes</taxon>
        <taxon>Jondennisvirinae</taxon>
        <taxon>Septimatrevirus</taxon>
        <taxon>Septimatrevirus Ab26</taxon>
    </lineage>
</organism>
<sequence>MAWPLYRNEEADRTSEVGNRKGRRIGRTTKLRRIRKARRLWLGRLLWLGTRRNDVAKLYRMGFVMGLSCLACELTRARLKAAALALVGWPLDRIAGHLSVCYGERYYVEGGKLYRASKLPPYQPHLIRGEE</sequence>
<dbReference type="Proteomes" id="UP000026986">
    <property type="component" value="Segment"/>
</dbReference>
<reference evidence="2" key="1">
    <citation type="submission" date="2014-02" db="EMBL/GenBank/DDBJ databases">
        <title>Evolution of Pseudomonas aeruginosa bacteriophages collected in Abidjan.</title>
        <authorList>
            <person name="Essoh C."/>
            <person name="Latino L."/>
            <person name="Blouin Y."/>
            <person name="Loukou G."/>
            <person name="Nguetta S.M."/>
            <person name="Lathro N.S."/>
            <person name="Cablanmian A."/>
            <person name="Kra A."/>
            <person name="Vergnaud G."/>
            <person name="Pourcel C."/>
        </authorList>
    </citation>
    <scope>NUCLEOTIDE SEQUENCE [LARGE SCALE GENOMIC DNA]</scope>
</reference>
<keyword evidence="2" id="KW-1185">Reference proteome</keyword>
<gene>
    <name evidence="1" type="primary">ORF45</name>
</gene>
<reference evidence="1 2" key="2">
    <citation type="journal article" date="2015" name="PLoS ONE">
        <title>Investigation of a Large Collection of Pseudomonas aeruginosa Bacteriophages Collected from a Single Environmental Source in Abidjan, Cote d'Ivoire.</title>
        <authorList>
            <person name="Essoh C."/>
            <person name="Latino L."/>
            <person name="Midoux C."/>
            <person name="Blouin Y."/>
            <person name="Loukou G."/>
            <person name="Nguetta S.P."/>
            <person name="Lathro S."/>
            <person name="Cablanmian A."/>
            <person name="Kouassi A.K."/>
            <person name="Vergnaud G."/>
            <person name="Pourcel C."/>
        </authorList>
    </citation>
    <scope>NUCLEOTIDE SEQUENCE [LARGE SCALE GENOMIC DNA]</scope>
</reference>
<name>A0A060RJ54_9CAUD</name>
<evidence type="ECO:0000313" key="1">
    <source>
        <dbReference type="EMBL" id="CDN96806.1"/>
    </source>
</evidence>
<evidence type="ECO:0000313" key="2">
    <source>
        <dbReference type="Proteomes" id="UP000026986"/>
    </source>
</evidence>